<dbReference type="Pfam" id="PF03221">
    <property type="entry name" value="HTH_Tnp_Tc5"/>
    <property type="match status" value="1"/>
</dbReference>
<comment type="caution">
    <text evidence="3">The sequence shown here is derived from an EMBL/GenBank/DDBJ whole genome shotgun (WGS) entry which is preliminary data.</text>
</comment>
<proteinExistence type="predicted"/>
<protein>
    <recommendedName>
        <fullName evidence="2">HTH CENPB-type domain-containing protein</fullName>
    </recommendedName>
</protein>
<dbReference type="PROSITE" id="PS51253">
    <property type="entry name" value="HTH_CENPB"/>
    <property type="match status" value="1"/>
</dbReference>
<dbReference type="EMBL" id="JACAGC010000003">
    <property type="protein sequence ID" value="KAF6376368.1"/>
    <property type="molecule type" value="Genomic_DNA"/>
</dbReference>
<dbReference type="GO" id="GO:0003677">
    <property type="term" value="F:DNA binding"/>
    <property type="evidence" value="ECO:0007669"/>
    <property type="project" value="UniProtKB-KW"/>
</dbReference>
<dbReference type="InterPro" id="IPR006600">
    <property type="entry name" value="HTH_CenpB_DNA-bd_dom"/>
</dbReference>
<keyword evidence="1" id="KW-0238">DNA-binding</keyword>
<name>A0A7J7ZQG0_RHIFE</name>
<accession>A0A7J7ZQG0</accession>
<organism evidence="3 4">
    <name type="scientific">Rhinolophus ferrumequinum</name>
    <name type="common">Greater horseshoe bat</name>
    <dbReference type="NCBI Taxonomy" id="59479"/>
    <lineage>
        <taxon>Eukaryota</taxon>
        <taxon>Metazoa</taxon>
        <taxon>Chordata</taxon>
        <taxon>Craniata</taxon>
        <taxon>Vertebrata</taxon>
        <taxon>Euteleostomi</taxon>
        <taxon>Mammalia</taxon>
        <taxon>Eutheria</taxon>
        <taxon>Laurasiatheria</taxon>
        <taxon>Chiroptera</taxon>
        <taxon>Yinpterochiroptera</taxon>
        <taxon>Rhinolophoidea</taxon>
        <taxon>Rhinolophidae</taxon>
        <taxon>Rhinolophinae</taxon>
        <taxon>Rhinolophus</taxon>
    </lineage>
</organism>
<evidence type="ECO:0000313" key="4">
    <source>
        <dbReference type="Proteomes" id="UP000585614"/>
    </source>
</evidence>
<feature type="domain" description="HTH CENPB-type" evidence="2">
    <location>
        <begin position="61"/>
        <end position="134"/>
    </location>
</feature>
<reference evidence="3 4" key="1">
    <citation type="journal article" date="2020" name="Nature">
        <title>Six reference-quality genomes reveal evolution of bat adaptations.</title>
        <authorList>
            <person name="Jebb D."/>
            <person name="Huang Z."/>
            <person name="Pippel M."/>
            <person name="Hughes G.M."/>
            <person name="Lavrichenko K."/>
            <person name="Devanna P."/>
            <person name="Winkler S."/>
            <person name="Jermiin L.S."/>
            <person name="Skirmuntt E.C."/>
            <person name="Katzourakis A."/>
            <person name="Burkitt-Gray L."/>
            <person name="Ray D.A."/>
            <person name="Sullivan K.A.M."/>
            <person name="Roscito J.G."/>
            <person name="Kirilenko B.M."/>
            <person name="Davalos L.M."/>
            <person name="Corthals A.P."/>
            <person name="Power M.L."/>
            <person name="Jones G."/>
            <person name="Ransome R.D."/>
            <person name="Dechmann D.K.N."/>
            <person name="Locatelli A.G."/>
            <person name="Puechmaille S.J."/>
            <person name="Fedrigo O."/>
            <person name="Jarvis E.D."/>
            <person name="Hiller M."/>
            <person name="Vernes S.C."/>
            <person name="Myers E.W."/>
            <person name="Teeling E.C."/>
        </authorList>
    </citation>
    <scope>NUCLEOTIDE SEQUENCE [LARGE SCALE GENOMIC DNA]</scope>
    <source>
        <strain evidence="3">MRhiFer1</strain>
        <tissue evidence="3">Lung</tissue>
    </source>
</reference>
<dbReference type="Gene3D" id="1.10.10.60">
    <property type="entry name" value="Homeodomain-like"/>
    <property type="match status" value="1"/>
</dbReference>
<dbReference type="InterPro" id="IPR009057">
    <property type="entry name" value="Homeodomain-like_sf"/>
</dbReference>
<evidence type="ECO:0000256" key="1">
    <source>
        <dbReference type="ARBA" id="ARBA00023125"/>
    </source>
</evidence>
<dbReference type="SMART" id="SM00674">
    <property type="entry name" value="CENPB"/>
    <property type="match status" value="1"/>
</dbReference>
<evidence type="ECO:0000313" key="3">
    <source>
        <dbReference type="EMBL" id="KAF6376368.1"/>
    </source>
</evidence>
<dbReference type="AlphaFoldDB" id="A0A7J7ZQG0"/>
<dbReference type="Proteomes" id="UP000585614">
    <property type="component" value="Unassembled WGS sequence"/>
</dbReference>
<dbReference type="SUPFAM" id="SSF46689">
    <property type="entry name" value="Homeodomain-like"/>
    <property type="match status" value="1"/>
</dbReference>
<gene>
    <name evidence="3" type="ORF">mRhiFer1_009561</name>
</gene>
<sequence length="222" mass="25595">MSAKRKSYSVKHKKGIVEDSQGKNLTAFCTKKLDLRMVWKWRAEYDNLSQQVDEGNAKKRKCGSGRQPLFPELEDIICEWIADRRAKALVVRRADIQAFALAGAPQLETCPEEFEASQHWLDGFLQRYELSLTSTTLFKLEDTELIKRAPAFKSFVNDIDFSKYQLSNMTAMDETAVFVGQGSQTTIDQRVPRQSTFPPLVMKVPVLPVFWQFVWMERNPHL</sequence>
<evidence type="ECO:0000259" key="2">
    <source>
        <dbReference type="PROSITE" id="PS51253"/>
    </source>
</evidence>